<dbReference type="Gene3D" id="3.90.930.12">
    <property type="entry name" value="Ribosomal protein L6, alpha-beta domain"/>
    <property type="match status" value="2"/>
</dbReference>
<evidence type="ECO:0000256" key="1">
    <source>
        <dbReference type="ARBA" id="ARBA00022980"/>
    </source>
</evidence>
<dbReference type="Proteomes" id="UP000236846">
    <property type="component" value="Unassembled WGS sequence"/>
</dbReference>
<comment type="function">
    <text evidence="6">This protein binds to the 23S rRNA, and is important in its secondary structure. It is located near the subunit interface in the base of the L7/L12 stalk, and near the tRNA binding site of the peptidyltransferase center.</text>
</comment>
<dbReference type="GO" id="GO:0002181">
    <property type="term" value="P:cytoplasmic translation"/>
    <property type="evidence" value="ECO:0007669"/>
    <property type="project" value="TreeGrafter"/>
</dbReference>
<dbReference type="PANTHER" id="PTHR11655:SF14">
    <property type="entry name" value="LARGE RIBOSOMAL SUBUNIT PROTEIN UL6M"/>
    <property type="match status" value="1"/>
</dbReference>
<name>A0A2H0PVY9_9BACT</name>
<protein>
    <recommendedName>
        <fullName evidence="3 4">50S ribosomal protein L6</fullName>
    </recommendedName>
</protein>
<organism evidence="8 9">
    <name type="scientific">Candidatus Brennerbacteria bacterium CG11_big_fil_rev_8_21_14_0_20_43_10</name>
    <dbReference type="NCBI Taxonomy" id="1974523"/>
    <lineage>
        <taxon>Bacteria</taxon>
        <taxon>Candidatus Brenneribacteriota</taxon>
    </lineage>
</organism>
<evidence type="ECO:0000256" key="5">
    <source>
        <dbReference type="RuleBase" id="RU003869"/>
    </source>
</evidence>
<evidence type="ECO:0000259" key="7">
    <source>
        <dbReference type="Pfam" id="PF00347"/>
    </source>
</evidence>
<keyword evidence="6" id="KW-0699">rRNA-binding</keyword>
<evidence type="ECO:0000256" key="4">
    <source>
        <dbReference type="NCBIfam" id="TIGR03654"/>
    </source>
</evidence>
<dbReference type="GO" id="GO:0003735">
    <property type="term" value="F:structural constituent of ribosome"/>
    <property type="evidence" value="ECO:0007669"/>
    <property type="project" value="UniProtKB-UniRule"/>
</dbReference>
<comment type="caution">
    <text evidence="8">The sequence shown here is derived from an EMBL/GenBank/DDBJ whole genome shotgun (WGS) entry which is preliminary data.</text>
</comment>
<keyword evidence="6" id="KW-0694">RNA-binding</keyword>
<keyword evidence="1 5" id="KW-0689">Ribosomal protein</keyword>
<dbReference type="InterPro" id="IPR000702">
    <property type="entry name" value="Ribosomal_uL6-like"/>
</dbReference>
<proteinExistence type="inferred from homology"/>
<dbReference type="SUPFAM" id="SSF56053">
    <property type="entry name" value="Ribosomal protein L6"/>
    <property type="match status" value="2"/>
</dbReference>
<gene>
    <name evidence="8" type="ORF">COV41_02115</name>
</gene>
<dbReference type="InterPro" id="IPR020040">
    <property type="entry name" value="Ribosomal_uL6_a/b-dom"/>
</dbReference>
<reference evidence="8 9" key="1">
    <citation type="submission" date="2017-09" db="EMBL/GenBank/DDBJ databases">
        <title>Depth-based differentiation of microbial function through sediment-hosted aquifers and enrichment of novel symbionts in the deep terrestrial subsurface.</title>
        <authorList>
            <person name="Probst A.J."/>
            <person name="Ladd B."/>
            <person name="Jarett J.K."/>
            <person name="Geller-Mcgrath D.E."/>
            <person name="Sieber C.M."/>
            <person name="Emerson J.B."/>
            <person name="Anantharaman K."/>
            <person name="Thomas B.C."/>
            <person name="Malmstrom R."/>
            <person name="Stieglmeier M."/>
            <person name="Klingl A."/>
            <person name="Woyke T."/>
            <person name="Ryan C.M."/>
            <person name="Banfield J.F."/>
        </authorList>
    </citation>
    <scope>NUCLEOTIDE SEQUENCE [LARGE SCALE GENOMIC DNA]</scope>
    <source>
        <strain evidence="8">CG11_big_fil_rev_8_21_14_0_20_43_10</strain>
    </source>
</reference>
<keyword evidence="2 5" id="KW-0687">Ribonucleoprotein</keyword>
<dbReference type="PIRSF" id="PIRSF002162">
    <property type="entry name" value="Ribosomal_L6"/>
    <property type="match status" value="1"/>
</dbReference>
<feature type="domain" description="Large ribosomal subunit protein uL6 alpha-beta" evidence="7">
    <location>
        <begin position="11"/>
        <end position="81"/>
    </location>
</feature>
<evidence type="ECO:0000313" key="9">
    <source>
        <dbReference type="Proteomes" id="UP000236846"/>
    </source>
</evidence>
<dbReference type="NCBIfam" id="TIGR03654">
    <property type="entry name" value="L6_bact"/>
    <property type="match status" value="1"/>
</dbReference>
<sequence length="185" mass="19839">MSKIGKRILIVPQGTTLEIKPREITVKGPKGEITKKLALDGFVIKQQGSTVKIIPPSLLNKRNRSLWGTFNSILAGMIAGVNTVFEKALEFNGIGYRVEVSGTDVVLHVGFSHPVKLAIPAGCAVSVNKNQIIVSGVDKEHIGLFAAQIRKVRKVEPYKGTGIKYVNEIVKKKAGKKLGGAAAVS</sequence>
<dbReference type="InterPro" id="IPR019906">
    <property type="entry name" value="Ribosomal_uL6_bac-type"/>
</dbReference>
<dbReference type="InterPro" id="IPR036789">
    <property type="entry name" value="Ribosomal_uL6-like_a/b-dom_sf"/>
</dbReference>
<dbReference type="AlphaFoldDB" id="A0A2H0PVY9"/>
<comment type="similarity">
    <text evidence="5">Belongs to the universal ribosomal protein uL6 family.</text>
</comment>
<dbReference type="EMBL" id="PCXE01000036">
    <property type="protein sequence ID" value="PIR26168.1"/>
    <property type="molecule type" value="Genomic_DNA"/>
</dbReference>
<dbReference type="Pfam" id="PF00347">
    <property type="entry name" value="Ribosomal_L6"/>
    <property type="match status" value="2"/>
</dbReference>
<dbReference type="PANTHER" id="PTHR11655">
    <property type="entry name" value="60S/50S RIBOSOMAL PROTEIN L6/L9"/>
    <property type="match status" value="1"/>
</dbReference>
<dbReference type="GO" id="GO:0022625">
    <property type="term" value="C:cytosolic large ribosomal subunit"/>
    <property type="evidence" value="ECO:0007669"/>
    <property type="project" value="UniProtKB-UniRule"/>
</dbReference>
<accession>A0A2H0PVY9</accession>
<evidence type="ECO:0000256" key="2">
    <source>
        <dbReference type="ARBA" id="ARBA00023274"/>
    </source>
</evidence>
<evidence type="ECO:0000313" key="8">
    <source>
        <dbReference type="EMBL" id="PIR26168.1"/>
    </source>
</evidence>
<dbReference type="GO" id="GO:0019843">
    <property type="term" value="F:rRNA binding"/>
    <property type="evidence" value="ECO:0007669"/>
    <property type="project" value="UniProtKB-UniRule"/>
</dbReference>
<feature type="domain" description="Large ribosomal subunit protein uL6 alpha-beta" evidence="7">
    <location>
        <begin position="93"/>
        <end position="165"/>
    </location>
</feature>
<evidence type="ECO:0000256" key="3">
    <source>
        <dbReference type="ARBA" id="ARBA00035454"/>
    </source>
</evidence>
<evidence type="ECO:0000256" key="6">
    <source>
        <dbReference type="RuleBase" id="RU003870"/>
    </source>
</evidence>
<dbReference type="PRINTS" id="PR00059">
    <property type="entry name" value="RIBOSOMALL6"/>
</dbReference>